<keyword evidence="3" id="KW-0862">Zinc</keyword>
<dbReference type="Gene3D" id="4.10.1110.10">
    <property type="entry name" value="AN1-like Zinc finger"/>
    <property type="match status" value="1"/>
</dbReference>
<evidence type="ECO:0000256" key="1">
    <source>
        <dbReference type="ARBA" id="ARBA00022723"/>
    </source>
</evidence>
<accession>A0A6C0FFB8</accession>
<dbReference type="PROSITE" id="PS51039">
    <property type="entry name" value="ZF_AN1"/>
    <property type="match status" value="1"/>
</dbReference>
<keyword evidence="1" id="KW-0479">Metal-binding</keyword>
<evidence type="ECO:0000256" key="4">
    <source>
        <dbReference type="SAM" id="MobiDB-lite"/>
    </source>
</evidence>
<dbReference type="InterPro" id="IPR050652">
    <property type="entry name" value="AN1_A20_ZnFinger"/>
</dbReference>
<feature type="domain" description="AN1-type" evidence="5">
    <location>
        <begin position="22"/>
        <end position="70"/>
    </location>
</feature>
<dbReference type="GO" id="GO:0008270">
    <property type="term" value="F:zinc ion binding"/>
    <property type="evidence" value="ECO:0007669"/>
    <property type="project" value="UniProtKB-KW"/>
</dbReference>
<evidence type="ECO:0000256" key="3">
    <source>
        <dbReference type="ARBA" id="ARBA00022833"/>
    </source>
</evidence>
<dbReference type="Pfam" id="PF01428">
    <property type="entry name" value="zf-AN1"/>
    <property type="match status" value="1"/>
</dbReference>
<dbReference type="SUPFAM" id="SSF118310">
    <property type="entry name" value="AN1-like Zinc finger"/>
    <property type="match status" value="1"/>
</dbReference>
<evidence type="ECO:0000313" key="6">
    <source>
        <dbReference type="EMBL" id="QHT39233.1"/>
    </source>
</evidence>
<dbReference type="SMART" id="SM00154">
    <property type="entry name" value="ZnF_AN1"/>
    <property type="match status" value="1"/>
</dbReference>
<evidence type="ECO:0000256" key="2">
    <source>
        <dbReference type="ARBA" id="ARBA00022771"/>
    </source>
</evidence>
<sequence length="88" mass="10236">MDTSKEPLKQTEIKESNKTEKKSKSERCQHPQCKKKLKMMSFTCKCGLKFCVAHQNPHSHNCSYDYKTEKCKLVEQNNPKLGSKMVKI</sequence>
<proteinExistence type="predicted"/>
<organism evidence="6">
    <name type="scientific">viral metagenome</name>
    <dbReference type="NCBI Taxonomy" id="1070528"/>
    <lineage>
        <taxon>unclassified sequences</taxon>
        <taxon>metagenomes</taxon>
        <taxon>organismal metagenomes</taxon>
    </lineage>
</organism>
<feature type="region of interest" description="Disordered" evidence="4">
    <location>
        <begin position="1"/>
        <end position="28"/>
    </location>
</feature>
<name>A0A6C0FFB8_9ZZZZ</name>
<dbReference type="InterPro" id="IPR000058">
    <property type="entry name" value="Znf_AN1"/>
</dbReference>
<evidence type="ECO:0000259" key="5">
    <source>
        <dbReference type="PROSITE" id="PS51039"/>
    </source>
</evidence>
<reference evidence="6" key="1">
    <citation type="journal article" date="2020" name="Nature">
        <title>Giant virus diversity and host interactions through global metagenomics.</title>
        <authorList>
            <person name="Schulz F."/>
            <person name="Roux S."/>
            <person name="Paez-Espino D."/>
            <person name="Jungbluth S."/>
            <person name="Walsh D.A."/>
            <person name="Denef V.J."/>
            <person name="McMahon K.D."/>
            <person name="Konstantinidis K.T."/>
            <person name="Eloe-Fadrosh E.A."/>
            <person name="Kyrpides N.C."/>
            <person name="Woyke T."/>
        </authorList>
    </citation>
    <scope>NUCLEOTIDE SEQUENCE</scope>
    <source>
        <strain evidence="6">GVMAG-S-ERX556126-94</strain>
    </source>
</reference>
<dbReference type="PANTHER" id="PTHR10634">
    <property type="entry name" value="AN1-TYPE ZINC FINGER PROTEIN"/>
    <property type="match status" value="1"/>
</dbReference>
<dbReference type="EMBL" id="MN738839">
    <property type="protein sequence ID" value="QHT39233.1"/>
    <property type="molecule type" value="Genomic_DNA"/>
</dbReference>
<keyword evidence="2" id="KW-0863">Zinc-finger</keyword>
<dbReference type="AlphaFoldDB" id="A0A6C0FFB8"/>
<dbReference type="InterPro" id="IPR035896">
    <property type="entry name" value="AN1-like_Znf"/>
</dbReference>
<protein>
    <recommendedName>
        <fullName evidence="5">AN1-type domain-containing protein</fullName>
    </recommendedName>
</protein>